<name>A0A0F2LZQ9_SPOSC</name>
<proteinExistence type="predicted"/>
<dbReference type="Proteomes" id="UP000033710">
    <property type="component" value="Unassembled WGS sequence"/>
</dbReference>
<dbReference type="GeneID" id="27672211"/>
<dbReference type="VEuPathDB" id="FungiDB:SPSK_10589"/>
<gene>
    <name evidence="1" type="ORF">SPSK_10589</name>
</gene>
<protein>
    <submittedName>
        <fullName evidence="1">Uncharacterized protein</fullName>
    </submittedName>
</protein>
<dbReference type="KEGG" id="ssck:SPSK_10589"/>
<evidence type="ECO:0000313" key="2">
    <source>
        <dbReference type="Proteomes" id="UP000033710"/>
    </source>
</evidence>
<organism evidence="1 2">
    <name type="scientific">Sporothrix schenckii 1099-18</name>
    <dbReference type="NCBI Taxonomy" id="1397361"/>
    <lineage>
        <taxon>Eukaryota</taxon>
        <taxon>Fungi</taxon>
        <taxon>Dikarya</taxon>
        <taxon>Ascomycota</taxon>
        <taxon>Pezizomycotina</taxon>
        <taxon>Sordariomycetes</taxon>
        <taxon>Sordariomycetidae</taxon>
        <taxon>Ophiostomatales</taxon>
        <taxon>Ophiostomataceae</taxon>
        <taxon>Sporothrix</taxon>
    </lineage>
</organism>
<dbReference type="RefSeq" id="XP_016585608.1">
    <property type="nucleotide sequence ID" value="XM_016736934.1"/>
</dbReference>
<reference evidence="1 2" key="1">
    <citation type="journal article" date="2014" name="BMC Genomics">
        <title>Comparative genomics of the major fungal agents of human and animal Sporotrichosis: Sporothrix schenckii and Sporothrix brasiliensis.</title>
        <authorList>
            <person name="Teixeira M.M."/>
            <person name="de Almeida L.G."/>
            <person name="Kubitschek-Barreira P."/>
            <person name="Alves F.L."/>
            <person name="Kioshima E.S."/>
            <person name="Abadio A.K."/>
            <person name="Fernandes L."/>
            <person name="Derengowski L.S."/>
            <person name="Ferreira K.S."/>
            <person name="Souza R.C."/>
            <person name="Ruiz J.C."/>
            <person name="de Andrade N.C."/>
            <person name="Paes H.C."/>
            <person name="Nicola A.M."/>
            <person name="Albuquerque P."/>
            <person name="Gerber A.L."/>
            <person name="Martins V.P."/>
            <person name="Peconick L.D."/>
            <person name="Neto A.V."/>
            <person name="Chaucanez C.B."/>
            <person name="Silva P.A."/>
            <person name="Cunha O.L."/>
            <person name="de Oliveira F.F."/>
            <person name="dos Santos T.C."/>
            <person name="Barros A.L."/>
            <person name="Soares M.A."/>
            <person name="de Oliveira L.M."/>
            <person name="Marini M.M."/>
            <person name="Villalobos-Duno H."/>
            <person name="Cunha M.M."/>
            <person name="de Hoog S."/>
            <person name="da Silveira J.F."/>
            <person name="Henrissat B."/>
            <person name="Nino-Vega G.A."/>
            <person name="Cisalpino P.S."/>
            <person name="Mora-Montes H.M."/>
            <person name="Almeida S.R."/>
            <person name="Stajich J.E."/>
            <person name="Lopes-Bezerra L.M."/>
            <person name="Vasconcelos A.T."/>
            <person name="Felipe M.S."/>
        </authorList>
    </citation>
    <scope>NUCLEOTIDE SEQUENCE [LARGE SCALE GENOMIC DNA]</scope>
    <source>
        <strain evidence="1 2">1099-18</strain>
    </source>
</reference>
<evidence type="ECO:0000313" key="1">
    <source>
        <dbReference type="EMBL" id="KJR82932.1"/>
    </source>
</evidence>
<sequence>MWTTRTMRTTMNCSWKPRRQGGAALGARWVPGVVQGGRARAKVVASTIAAKVNVEDNVLLGDVRVDVAVGLADVRPRDAPARRIGVGATNVVGQVGAAVLPAPNLDGVASPLDGIDATVGVGKGAGGCCRASRFLDGATSAGVLNGWIVDGVVTVGTQDLAGKLGRIFGQSAFAAS</sequence>
<dbReference type="AlphaFoldDB" id="A0A0F2LZQ9"/>
<comment type="caution">
    <text evidence="1">The sequence shown here is derived from an EMBL/GenBank/DDBJ whole genome shotgun (WGS) entry which is preliminary data.</text>
</comment>
<reference evidence="1 2" key="2">
    <citation type="journal article" date="2015" name="Eukaryot. Cell">
        <title>Asexual propagation of a virulent clone complex in a human and feline outbreak of sporotrichosis.</title>
        <authorList>
            <person name="Teixeira Mde M."/>
            <person name="Rodrigues A.M."/>
            <person name="Tsui C.K."/>
            <person name="de Almeida L.G."/>
            <person name="Van Diepeningen A.D."/>
            <person name="van den Ende B.G."/>
            <person name="Fernandes G.F."/>
            <person name="Kano R."/>
            <person name="Hamelin R.C."/>
            <person name="Lopes-Bezerra L.M."/>
            <person name="Vasconcelos A.T."/>
            <person name="de Hoog S."/>
            <person name="de Camargo Z.P."/>
            <person name="Felipe M.S."/>
        </authorList>
    </citation>
    <scope>NUCLEOTIDE SEQUENCE [LARGE SCALE GENOMIC DNA]</scope>
    <source>
        <strain evidence="1 2">1099-18</strain>
    </source>
</reference>
<accession>A0A0F2LZQ9</accession>
<dbReference type="EMBL" id="AXCR01000010">
    <property type="protein sequence ID" value="KJR82932.1"/>
    <property type="molecule type" value="Genomic_DNA"/>
</dbReference>